<reference evidence="10" key="1">
    <citation type="journal article" date="2014" name="Int. J. Syst. Evol. Microbiol.">
        <title>Complete genome sequence of Corynebacterium casei LMG S-19264T (=DSM 44701T), isolated from a smear-ripened cheese.</title>
        <authorList>
            <consortium name="US DOE Joint Genome Institute (JGI-PGF)"/>
            <person name="Walter F."/>
            <person name="Albersmeier A."/>
            <person name="Kalinowski J."/>
            <person name="Ruckert C."/>
        </authorList>
    </citation>
    <scope>NUCLEOTIDE SEQUENCE</scope>
    <source>
        <strain evidence="10">CGMCC 1.15762</strain>
    </source>
</reference>
<dbReference type="EMBL" id="BMJV01000006">
    <property type="protein sequence ID" value="GGG79296.1"/>
    <property type="molecule type" value="Genomic_DNA"/>
</dbReference>
<dbReference type="NCBIfam" id="TIGR00029">
    <property type="entry name" value="S20"/>
    <property type="match status" value="1"/>
</dbReference>
<sequence>MRLRPKQIHPEATGFDSPDTGTIIMANTVQSKKRARQNEKRFAVNKARRSRIRTYLRKVEEAIASGDKEAATTALRAAQPELMRGVTKGVFHKNTASRKVSRLASRVKALG</sequence>
<evidence type="ECO:0000256" key="1">
    <source>
        <dbReference type="ARBA" id="ARBA00003134"/>
    </source>
</evidence>
<evidence type="ECO:0000313" key="11">
    <source>
        <dbReference type="Proteomes" id="UP000617145"/>
    </source>
</evidence>
<keyword evidence="5 8" id="KW-0689">Ribosomal protein</keyword>
<dbReference type="GO" id="GO:0006412">
    <property type="term" value="P:translation"/>
    <property type="evidence" value="ECO:0007669"/>
    <property type="project" value="UniProtKB-UniRule"/>
</dbReference>
<comment type="caution">
    <text evidence="10">The sequence shown here is derived from an EMBL/GenBank/DDBJ whole genome shotgun (WGS) entry which is preliminary data.</text>
</comment>
<accession>A0A8J2ZLF4</accession>
<dbReference type="HAMAP" id="MF_00500">
    <property type="entry name" value="Ribosomal_bS20"/>
    <property type="match status" value="1"/>
</dbReference>
<reference evidence="10" key="2">
    <citation type="submission" date="2020-09" db="EMBL/GenBank/DDBJ databases">
        <authorList>
            <person name="Sun Q."/>
            <person name="Zhou Y."/>
        </authorList>
    </citation>
    <scope>NUCLEOTIDE SEQUENCE</scope>
    <source>
        <strain evidence="10">CGMCC 1.15762</strain>
    </source>
</reference>
<dbReference type="Gene3D" id="1.20.58.110">
    <property type="entry name" value="Ribosomal protein S20"/>
    <property type="match status" value="1"/>
</dbReference>
<keyword evidence="4 8" id="KW-0694">RNA-binding</keyword>
<protein>
    <recommendedName>
        <fullName evidence="7 8">Small ribosomal subunit protein bS20</fullName>
    </recommendedName>
</protein>
<dbReference type="InterPro" id="IPR002583">
    <property type="entry name" value="Ribosomal_bS20"/>
</dbReference>
<proteinExistence type="inferred from homology"/>
<dbReference type="Proteomes" id="UP000617145">
    <property type="component" value="Unassembled WGS sequence"/>
</dbReference>
<dbReference type="InterPro" id="IPR036510">
    <property type="entry name" value="Ribosomal_bS20_sf"/>
</dbReference>
<evidence type="ECO:0000256" key="2">
    <source>
        <dbReference type="ARBA" id="ARBA00007634"/>
    </source>
</evidence>
<evidence type="ECO:0000256" key="8">
    <source>
        <dbReference type="HAMAP-Rule" id="MF_00500"/>
    </source>
</evidence>
<evidence type="ECO:0000256" key="4">
    <source>
        <dbReference type="ARBA" id="ARBA00022884"/>
    </source>
</evidence>
<comment type="similarity">
    <text evidence="2 8">Belongs to the bacterial ribosomal protein bS20 family.</text>
</comment>
<dbReference type="GO" id="GO:0003735">
    <property type="term" value="F:structural constituent of ribosome"/>
    <property type="evidence" value="ECO:0007669"/>
    <property type="project" value="InterPro"/>
</dbReference>
<dbReference type="AlphaFoldDB" id="A0A8J2ZLF4"/>
<dbReference type="PANTHER" id="PTHR33398">
    <property type="entry name" value="30S RIBOSOMAL PROTEIN S20"/>
    <property type="match status" value="1"/>
</dbReference>
<organism evidence="10 11">
    <name type="scientific">Salipiger pallidus</name>
    <dbReference type="NCBI Taxonomy" id="1775170"/>
    <lineage>
        <taxon>Bacteria</taxon>
        <taxon>Pseudomonadati</taxon>
        <taxon>Pseudomonadota</taxon>
        <taxon>Alphaproteobacteria</taxon>
        <taxon>Rhodobacterales</taxon>
        <taxon>Roseobacteraceae</taxon>
        <taxon>Salipiger</taxon>
    </lineage>
</organism>
<dbReference type="GO" id="GO:0070181">
    <property type="term" value="F:small ribosomal subunit rRNA binding"/>
    <property type="evidence" value="ECO:0007669"/>
    <property type="project" value="TreeGrafter"/>
</dbReference>
<keyword evidence="3 8" id="KW-0699">rRNA-binding</keyword>
<dbReference type="SUPFAM" id="SSF46992">
    <property type="entry name" value="Ribosomal protein S20"/>
    <property type="match status" value="1"/>
</dbReference>
<dbReference type="Pfam" id="PF01649">
    <property type="entry name" value="Ribosomal_S20p"/>
    <property type="match status" value="1"/>
</dbReference>
<gene>
    <name evidence="8 10" type="primary">rpsT</name>
    <name evidence="10" type="ORF">GCM10011415_30550</name>
</gene>
<evidence type="ECO:0000256" key="5">
    <source>
        <dbReference type="ARBA" id="ARBA00022980"/>
    </source>
</evidence>
<evidence type="ECO:0000256" key="7">
    <source>
        <dbReference type="ARBA" id="ARBA00035136"/>
    </source>
</evidence>
<dbReference type="PANTHER" id="PTHR33398:SF1">
    <property type="entry name" value="SMALL RIBOSOMAL SUBUNIT PROTEIN BS20C"/>
    <property type="match status" value="1"/>
</dbReference>
<evidence type="ECO:0000256" key="6">
    <source>
        <dbReference type="ARBA" id="ARBA00023274"/>
    </source>
</evidence>
<comment type="function">
    <text evidence="1 8">Binds directly to 16S ribosomal RNA.</text>
</comment>
<keyword evidence="6 8" id="KW-0687">Ribonucleoprotein</keyword>
<evidence type="ECO:0000256" key="3">
    <source>
        <dbReference type="ARBA" id="ARBA00022730"/>
    </source>
</evidence>
<evidence type="ECO:0000256" key="9">
    <source>
        <dbReference type="SAM" id="MobiDB-lite"/>
    </source>
</evidence>
<evidence type="ECO:0000313" key="10">
    <source>
        <dbReference type="EMBL" id="GGG79296.1"/>
    </source>
</evidence>
<name>A0A8J2ZLF4_9RHOB</name>
<feature type="region of interest" description="Disordered" evidence="9">
    <location>
        <begin position="1"/>
        <end position="21"/>
    </location>
</feature>
<dbReference type="FunFam" id="1.20.58.110:FF:000001">
    <property type="entry name" value="30S ribosomal protein S20"/>
    <property type="match status" value="1"/>
</dbReference>
<keyword evidence="11" id="KW-1185">Reference proteome</keyword>
<dbReference type="GO" id="GO:0015935">
    <property type="term" value="C:small ribosomal subunit"/>
    <property type="evidence" value="ECO:0007669"/>
    <property type="project" value="TreeGrafter"/>
</dbReference>